<dbReference type="InterPro" id="IPR036412">
    <property type="entry name" value="HAD-like_sf"/>
</dbReference>
<dbReference type="NCBIfam" id="TIGR01509">
    <property type="entry name" value="HAD-SF-IA-v3"/>
    <property type="match status" value="1"/>
</dbReference>
<dbReference type="InterPro" id="IPR006439">
    <property type="entry name" value="HAD-SF_hydro_IA"/>
</dbReference>
<reference evidence="2" key="1">
    <citation type="submission" date="2020-10" db="EMBL/GenBank/DDBJ databases">
        <authorList>
            <person name="Gilroy R."/>
        </authorList>
    </citation>
    <scope>NUCLEOTIDE SEQUENCE</scope>
    <source>
        <strain evidence="2">CHK158-818</strain>
    </source>
</reference>
<dbReference type="SFLD" id="SFLDG01129">
    <property type="entry name" value="C1.5:_HAD__Beta-PGM__Phosphata"/>
    <property type="match status" value="1"/>
</dbReference>
<accession>A0A9D1SBT8</accession>
<dbReference type="PANTHER" id="PTHR43316">
    <property type="entry name" value="HYDROLASE, HALOACID DELAHOGENASE-RELATED"/>
    <property type="match status" value="1"/>
</dbReference>
<evidence type="ECO:0000256" key="1">
    <source>
        <dbReference type="ARBA" id="ARBA00022801"/>
    </source>
</evidence>
<proteinExistence type="predicted"/>
<keyword evidence="1 2" id="KW-0378">Hydrolase</keyword>
<comment type="caution">
    <text evidence="2">The sequence shown here is derived from an EMBL/GenBank/DDBJ whole genome shotgun (WGS) entry which is preliminary data.</text>
</comment>
<dbReference type="NCBIfam" id="TIGR01549">
    <property type="entry name" value="HAD-SF-IA-v1"/>
    <property type="match status" value="1"/>
</dbReference>
<dbReference type="SFLD" id="SFLDS00003">
    <property type="entry name" value="Haloacid_Dehalogenase"/>
    <property type="match status" value="1"/>
</dbReference>
<dbReference type="SUPFAM" id="SSF56784">
    <property type="entry name" value="HAD-like"/>
    <property type="match status" value="1"/>
</dbReference>
<sequence>MERLCGVKGLIFDYGGTIDSNGLHWSEVLWTAYRQVGVPVEKSPFRDAYVFGERSLATHPYILPEHNFYDVLKAKASLQIQYLIENGYLENRESVRQFATSVAGVCYESARTTTAKARELISLLYEKYPLVMVSNFYGNIHTVLDDFGLSPYFKTVIESAVVKIRKPDPAIFALGVEALGFRPEETVVVGDSYKKDILPAQSIGCQTIWLKGKGWTAEEDAQTHKHIVYNFVDLKDLLL</sequence>
<dbReference type="Gene3D" id="3.40.50.1000">
    <property type="entry name" value="HAD superfamily/HAD-like"/>
    <property type="match status" value="1"/>
</dbReference>
<dbReference type="GO" id="GO:0016787">
    <property type="term" value="F:hydrolase activity"/>
    <property type="evidence" value="ECO:0007669"/>
    <property type="project" value="UniProtKB-KW"/>
</dbReference>
<name>A0A9D1SBT8_9BACT</name>
<dbReference type="EMBL" id="DVNA01000020">
    <property type="protein sequence ID" value="HIU54366.1"/>
    <property type="molecule type" value="Genomic_DNA"/>
</dbReference>
<gene>
    <name evidence="2" type="ORF">IAB03_00995</name>
</gene>
<dbReference type="Pfam" id="PF00702">
    <property type="entry name" value="Hydrolase"/>
    <property type="match status" value="1"/>
</dbReference>
<organism evidence="2 3">
    <name type="scientific">Candidatus Gallibacteroides avistercoris</name>
    <dbReference type="NCBI Taxonomy" id="2840833"/>
    <lineage>
        <taxon>Bacteria</taxon>
        <taxon>Pseudomonadati</taxon>
        <taxon>Bacteroidota</taxon>
        <taxon>Bacteroidia</taxon>
        <taxon>Bacteroidales</taxon>
        <taxon>Bacteroidaceae</taxon>
        <taxon>Bacteroidaceae incertae sedis</taxon>
        <taxon>Candidatus Gallibacteroides</taxon>
    </lineage>
</organism>
<dbReference type="AlphaFoldDB" id="A0A9D1SBT8"/>
<reference evidence="2" key="2">
    <citation type="journal article" date="2021" name="PeerJ">
        <title>Extensive microbial diversity within the chicken gut microbiome revealed by metagenomics and culture.</title>
        <authorList>
            <person name="Gilroy R."/>
            <person name="Ravi A."/>
            <person name="Getino M."/>
            <person name="Pursley I."/>
            <person name="Horton D.L."/>
            <person name="Alikhan N.F."/>
            <person name="Baker D."/>
            <person name="Gharbi K."/>
            <person name="Hall N."/>
            <person name="Watson M."/>
            <person name="Adriaenssens E.M."/>
            <person name="Foster-Nyarko E."/>
            <person name="Jarju S."/>
            <person name="Secka A."/>
            <person name="Antonio M."/>
            <person name="Oren A."/>
            <person name="Chaudhuri R.R."/>
            <person name="La Ragione R."/>
            <person name="Hildebrand F."/>
            <person name="Pallen M.J."/>
        </authorList>
    </citation>
    <scope>NUCLEOTIDE SEQUENCE</scope>
    <source>
        <strain evidence="2">CHK158-818</strain>
    </source>
</reference>
<evidence type="ECO:0000313" key="2">
    <source>
        <dbReference type="EMBL" id="HIU54366.1"/>
    </source>
</evidence>
<protein>
    <submittedName>
        <fullName evidence="2">HAD family hydrolase</fullName>
    </submittedName>
</protein>
<dbReference type="InterPro" id="IPR023214">
    <property type="entry name" value="HAD_sf"/>
</dbReference>
<evidence type="ECO:0000313" key="3">
    <source>
        <dbReference type="Proteomes" id="UP000824112"/>
    </source>
</evidence>
<dbReference type="Proteomes" id="UP000824112">
    <property type="component" value="Unassembled WGS sequence"/>
</dbReference>
<dbReference type="PRINTS" id="PR00413">
    <property type="entry name" value="HADHALOGNASE"/>
</dbReference>
<dbReference type="InterPro" id="IPR051540">
    <property type="entry name" value="S-2-haloacid_dehalogenase"/>
</dbReference>